<dbReference type="OMA" id="NISELWQ"/>
<evidence type="ECO:0000313" key="2">
    <source>
        <dbReference type="Proteomes" id="UP000008983"/>
    </source>
</evidence>
<accession>G0QTN9</accession>
<organism evidence="1 2">
    <name type="scientific">Ichthyophthirius multifiliis</name>
    <name type="common">White spot disease agent</name>
    <name type="synonym">Ich</name>
    <dbReference type="NCBI Taxonomy" id="5932"/>
    <lineage>
        <taxon>Eukaryota</taxon>
        <taxon>Sar</taxon>
        <taxon>Alveolata</taxon>
        <taxon>Ciliophora</taxon>
        <taxon>Intramacronucleata</taxon>
        <taxon>Oligohymenophorea</taxon>
        <taxon>Hymenostomatida</taxon>
        <taxon>Ophryoglenina</taxon>
        <taxon>Ichthyophthirius</taxon>
    </lineage>
</organism>
<keyword evidence="2" id="KW-1185">Reference proteome</keyword>
<name>G0QTN9_ICHMU</name>
<protein>
    <submittedName>
        <fullName evidence="1">Uncharacterized protein</fullName>
    </submittedName>
</protein>
<dbReference type="OrthoDB" id="290819at2759"/>
<gene>
    <name evidence="1" type="ORF">IMG5_110280</name>
</gene>
<dbReference type="RefSeq" id="XP_004034898.1">
    <property type="nucleotide sequence ID" value="XM_004034850.1"/>
</dbReference>
<evidence type="ECO:0000313" key="1">
    <source>
        <dbReference type="EMBL" id="EGR31412.1"/>
    </source>
</evidence>
<reference evidence="1 2" key="1">
    <citation type="submission" date="2011-07" db="EMBL/GenBank/DDBJ databases">
        <authorList>
            <person name="Coyne R."/>
            <person name="Brami D."/>
            <person name="Johnson J."/>
            <person name="Hostetler J."/>
            <person name="Hannick L."/>
            <person name="Clark T."/>
            <person name="Cassidy-Hanley D."/>
            <person name="Inman J."/>
        </authorList>
    </citation>
    <scope>NUCLEOTIDE SEQUENCE [LARGE SCALE GENOMIC DNA]</scope>
    <source>
        <strain evidence="1 2">G5</strain>
    </source>
</reference>
<sequence length="4078" mass="464456">MFSVFPFFSQNSYSLFVWGFFLINSYRRLERRDIIQEKIQTAIKVYNLPLDYDVQLILDTFSKVGNIKELRQLICGQLIQVSSQSIFPYSSNKQETTYYQFQFVPQTIIEKDAFIEVTFPSEFLANAIPKRPECSIKKENDQYFQQVPCVTINNRIVRADVQNILKNIFTIVIGQITNPQYKDQSGQFSIRTTYLEVTQDYSDTFGYVGFAPPPLIIQDPQIYRISNYRISEGSSWEFQFRTQNSYGPGNSLRFTFPEGYRSLGVGCDIVGQFGKTAKAILAHNYRTITCQSVNKNITDINIARVINMINPDFSGIMQGFKIEVLELDSSLVLEKVEFGGNIQIEPGIMKISYISSDSFKWSKSLYSFFINLVNPVGSNDRLYLNFTNEWKLNAKNCTIVNGFEQKKNEMIYCYLIPEANAYRIENFEKIDSTKRLVLSVEVESPHYENQYPVTIATYNTLRNAVVDMNTVDIMINQTYGVLEKFSVNPVQAPITLRAGEIGPLEITLFLKTQLPKTDVGTFGKFRIDIFPQILKPEPQYGKLVCFFYADKYSGGLNGENCDKDWELARTDRTALIYLTPLAYSFKESEIPITVTTQGNFAGKPKGVQLNPLVQRYLFHIHMWKFNGNIFTLDSTGKEVPPGQPPDEVYFTEFIPKPDAINDGSAKDVPNPAGQISDLSATVYSAGQFTNIQMKYNHLNDFIKDYTLRKPENRNYIIRIEFIGSAWETNLGWGNAANLADGDQWRKGEKTLGFTSKHNYLIKNYPCQLEGNIWEHIDLTQKASNCDLNIREQKESLNEYPYLQVNLLQTNFISKTSYIKITIPKIKISNNVDYPAIINFKILEETPGQRDPIVPICQIDNKQIFVVTKFTPLSPQVITATQNNLRLNTKDIKYTYTFPQSNLDLNYAVIIELPKVQMLFGPVACTGGTCLKYDYPVNWIVFTPNIAQLTTAKIEIIENFITNPAYNTQFTINSYVWFQQQLVNIGSGTITYPYMTMTGGIFKLEETTQLYQSNQVKNTISFTLEEALPDNGYISLTFNCHKLNTVTNFFFATTGITALDNQGIRYIADSDSKLVIFNLMTIAKSSLVTIVISLQLPSTLICLKPLVTVELGYEFKTALNSGVMLHSPSPLSSHQIPSNPLISSTDTKYSNSHFLYLYATVFTDFTVQWAHSTPGQYNMFIFSFTVSQDIPAYDLGGRLQLEFPTSDDEGFAFNTDLKYNPGILSPINDESTIVGTVGETFLSTFKKDTSKIVHQMKIALIQGDFYVTELPVGYFNLPYKENKGNLEECKLSTTFEYCIVFEDSNWVVRKAKAALVPTVTGNIELFALTDRSEIDNINFQSYIWSQGKLTNVVLEVINKTAWDAAQGLITNLAIDLAQWVTYGDASFKVPVSKKQVDIVVSFKIANQIPAEGSIEIRFKHATPFKIYPNCKSHISGGSQLLSAAQVDVAQNGEIGCAIQQDYSWYITGFKKISGSNDIQITGQIDIPSTVAPISVQVFTYANQDDSQINLKGKIIDKSSPVDSIFTIGKPASFIDGNIFLQQSEPLKINYQGFFKVQVNSQYLEQDITFVFQRVSGTIQGFKSLFANRESIVCFAQNVDNPDITIPLFYNFNNYLTDIAAPNLSNDITIKCEIETNLLIPNKDYVITLGLQDKTTGVLSGLTSFWPSNTGIFNVIISSKAQTNYHIEYIEIYPEEFTLLELISTNNLSGQSNLLIFTFTPKVKIAVDYDYLIIELNTKSLDGTSVFDDDLGLSSYENLNKIPADVQGKANLIATCRISRGLSANNIASKIICFFNADISTSDRIMLFLHVQNPNILLYQMYIPVIVYTQTKGKLPKTNWSILEFSYFVVEISSAKIYNNDSFDPSKYDNNITLKFSLSASISNIEKYYFVVQFNLPYLPLSSASPSCSVGNIYVLINNKMLVCQLTSPIATNFIEFKDVFVFEKQSILYTADQLKIMGWAITRSNALQPQSTSIDFDNECIELFTWDGDLEPSSVILVGKSKFAVKVSATYTNLPSGKPFDKFEIIDDRYMETEDNLGSGYGTLIIENVLAPAKDFIIDSITNIEFIPTLKDALDKYNDANNVQFDSKPCSLVCRINGKLQTQCDYQNNKIVFGINALFGDQFRITLDIVCLDSFPERKILGQLNDINNIQDNLNVKIKFPPDTMIQDYDNKTTGLNVKYNKFQLKTVLEDAPLRFLIRDSQLNMLKGFKIILENALLDNPSVPVKPASLIDVSTMNGQQTDLIIEIFTDNPTMAAILNNDTDYELQVKFLTNSGFFIKKDYKIIFKGFDNIAIDILYFQNYITINNMNNINNYIKLQNFYLTSKLKSDKTSMYIQLQTQQAFTLSTKIDDLYLLELIFHQINVQEAFGATAYEDSNKFLLSQATPLNPLQDNIMNDKKHKVKICANDGFFLIKEDKKPLNSIDNLQVFYESLQVSGATINNDLGSSHEAYKQIFELKAELLEIKAVQGIQKFLECLNLDYMGRSLPVSITGDLTIQITGLDEAPKPTSWTTLTLYMYVLPSSGLKTTTTIEYEVKAKIKKTDTYYFWEAQVDYIHHSIYTANKDFCQFLAQKSVSQFEFGMPYFMELNYNDATPNIFQFRPPLSALEKDTKYLIKGQHTKQTLNFVKNLKVPAQQQIVITYGLTMDNIDYQYVNFKDPFKQLNTQYASITQEQFNYLTVQFSLQSVSGSGIDQTVYIELNHMNWENVGNEIIDLAFTNVYVGNFGQDTINVCNSAPTKPIQKQKPDQNQYSIAISRGRINLYSEGFLKFVVYNQHTILEGSTITLELPYDIFEPALPLDYKFLQQTAEQSPTVLIPNTTKFDAADGQIIKIKRIEKTCKYEITGFKQINPSTSTSIIQITLGYKIKKILLPANFYIKYEVKGPNGGVTESQTLNNQWGSSANNIYLSDQTVELPLITGIKENYQYIKYIDSEQVGPLSFQFKLSTNSIQSVEITIPNDFQSPAAATPALTPTEFYLRYQKTNQAYWVYSPDIKSIENTMKLTFPLSNIDYQIQANQQYTAIIEGFQLQQTYKYPKTTNYKYMLFFIKAIQASLQQEYKRIYYVQDPLPIKAADFKFIALHKEYSHWTVYRIQVITQVEVKLNDEIWIEFESKRGAWDYDQASGDYLGTTYKRKTLDCTEKLRKIVSDKKLICELFQRGEYGLRNIWPKIRILITKDIAKGNNIDILIAGIKNPPNTTLVVGVKLSIRTKALQDPKDFPLVARQINYSFFQPNSIKATIYAPQPSNYQNSLTAEGTTHSKSVKHKIVLGFSSAPKVGDWICIYYTLNNNSEMSEICQAPDECFIFPTLGQVIVKINNSFISAALPANHVNFSIDQMNNGLYRYAGNFNIEYWDNSGNLVQAYTTEGLKYEYDNKQINNDPLGKPYPQYSVEFQPTLTPLEPEFINKYWLSDFWNIAQIKIKGLWRYSNIKTFWITLPRQIDTYDKRYCNATIIDTVLHKPYPSNFNCVVLDRIVGLELTETIPKWEEGKHDTLEMQIYLKFFIKEFQQPIETDCFWISTSVATILNTNLDKLFQLDEYEGVTLTCKAINISPYIQPNLKELTFNTLSFYDRKARPNQDVELYMLLQPKTSVNQFKVDRILFRIPEEFNYPPVQYFNDCRIIGKTDEKAQLCMLERKFARTYITVIPNNDYDHSVKIIKIQDNADIKLTKVFLKSPLMPGNKYNITANLYSGNRLLEKTTINMASVVGFLLPELDYKIISNLDFARKSLYIFKFKIGNQIAVPAGYDSQFATVYSSIDFMFETNQGFLKNLGTGLDTGDQLGCVSPTLKTTVKKRLRCTLKVGTGPEDLPKIIVQDYEAIPINQSVVIYITDIQTLQQFEQVNIKVGVKFYQKKKNDQPYVYDPLSTLNPTIVDKAVLDLLPSGAPAIPNEIIQMDPIIDNKTNKVWDTFEYTFKFKGIPLIQKTDYIVFRFPKDYFYRFSDYSSVEAIVDGKKATDIFVFVYVAPDIIVGGHNGMAYKFYFKIGHQIPDDQGAVSIVFPSLYKYNLYTMEAQCNPLNFPETSKVSCAIGSSNRVDVFLNGFQYNENNQYGVVVSNVNSPNEIMDLNMLKHIQSKEINTA</sequence>
<dbReference type="InParanoid" id="G0QTN9"/>
<dbReference type="eggNOG" id="ENOG502R2F2">
    <property type="taxonomic scope" value="Eukaryota"/>
</dbReference>
<dbReference type="Proteomes" id="UP000008983">
    <property type="component" value="Unassembled WGS sequence"/>
</dbReference>
<proteinExistence type="predicted"/>
<dbReference type="EMBL" id="GL983868">
    <property type="protein sequence ID" value="EGR31412.1"/>
    <property type="molecule type" value="Genomic_DNA"/>
</dbReference>
<dbReference type="GeneID" id="14907562"/>